<protein>
    <submittedName>
        <fullName evidence="3">DUF3168 domain-containing protein</fullName>
    </submittedName>
</protein>
<sequence>MRPAGAWFRSWCVADLVGAIMNALLADAAFNAASQGRVFAGELPPAETASMPRAATMIQPAGGASIAAGSFVEHDTQRLDLFFYGETPNQANELARAGRDVLSRLRRVVVSGVLIHWVEPAGGYSAGRDRDGNWPVAYQSYQVFSALKEVS</sequence>
<feature type="chain" id="PRO_5036240696" evidence="1">
    <location>
        <begin position="29"/>
        <end position="151"/>
    </location>
</feature>
<evidence type="ECO:0000313" key="2">
    <source>
        <dbReference type="EMBL" id="MBA5778074.1"/>
    </source>
</evidence>
<evidence type="ECO:0000256" key="1">
    <source>
        <dbReference type="SAM" id="SignalP"/>
    </source>
</evidence>
<evidence type="ECO:0000313" key="4">
    <source>
        <dbReference type="Proteomes" id="UP000541109"/>
    </source>
</evidence>
<gene>
    <name evidence="2" type="ORF">H2509_13170</name>
    <name evidence="3" type="ORF">H2509_13540</name>
</gene>
<comment type="caution">
    <text evidence="3">The sequence shown here is derived from an EMBL/GenBank/DDBJ whole genome shotgun (WGS) entry which is preliminary data.</text>
</comment>
<evidence type="ECO:0000313" key="3">
    <source>
        <dbReference type="EMBL" id="MBA5778148.1"/>
    </source>
</evidence>
<dbReference type="EMBL" id="JACFXV010000055">
    <property type="protein sequence ID" value="MBA5778074.1"/>
    <property type="molecule type" value="Genomic_DNA"/>
</dbReference>
<name>A0A839AGI0_9HYPH</name>
<dbReference type="EMBL" id="JACFXV010000056">
    <property type="protein sequence ID" value="MBA5778148.1"/>
    <property type="molecule type" value="Genomic_DNA"/>
</dbReference>
<organism evidence="3 4">
    <name type="scientific">Stappia albiluteola</name>
    <dbReference type="NCBI Taxonomy" id="2758565"/>
    <lineage>
        <taxon>Bacteria</taxon>
        <taxon>Pseudomonadati</taxon>
        <taxon>Pseudomonadota</taxon>
        <taxon>Alphaproteobacteria</taxon>
        <taxon>Hyphomicrobiales</taxon>
        <taxon>Stappiaceae</taxon>
        <taxon>Stappia</taxon>
    </lineage>
</organism>
<feature type="signal peptide" evidence="1">
    <location>
        <begin position="1"/>
        <end position="28"/>
    </location>
</feature>
<accession>A0A839AGI0</accession>
<keyword evidence="1" id="KW-0732">Signal</keyword>
<keyword evidence="4" id="KW-1185">Reference proteome</keyword>
<dbReference type="Proteomes" id="UP000541109">
    <property type="component" value="Unassembled WGS sequence"/>
</dbReference>
<reference evidence="3 4" key="1">
    <citation type="submission" date="2020-07" db="EMBL/GenBank/DDBJ databases">
        <title>Stappia sp., F7233, whole genome shotgun sequencing project.</title>
        <authorList>
            <person name="Jiang S."/>
            <person name="Liu Z.W."/>
            <person name="Du Z.J."/>
        </authorList>
    </citation>
    <scope>NUCLEOTIDE SEQUENCE [LARGE SCALE GENOMIC DNA]</scope>
    <source>
        <strain evidence="3 4">F7233</strain>
    </source>
</reference>
<proteinExistence type="predicted"/>
<dbReference type="AlphaFoldDB" id="A0A839AGI0"/>